<dbReference type="EMBL" id="CADCWB010000107">
    <property type="protein sequence ID" value="CAA9516806.1"/>
    <property type="molecule type" value="Genomic_DNA"/>
</dbReference>
<accession>A0A6J4T8R6</accession>
<dbReference type="AlphaFoldDB" id="A0A6J4T8R6"/>
<gene>
    <name evidence="1" type="ORF">AVDCRST_MAG62-862</name>
</gene>
<name>A0A6J4T8R6_9SPHN</name>
<sequence>MIDFAEQAKLGSLLLTSLTLGGHILLGSEIVKKASVVIMHRTDEQVVPEARTILAVVEELYLNIVLLGDSTTKLGNDLRRSFRSLKEAAIATEHFFFGVTGHLQEGVVREHDGIVGLSWIAHHHRHPRTLDRDEREFTAIDQTLGGGGSG</sequence>
<reference evidence="1" key="1">
    <citation type="submission" date="2020-02" db="EMBL/GenBank/DDBJ databases">
        <authorList>
            <person name="Meier V. D."/>
        </authorList>
    </citation>
    <scope>NUCLEOTIDE SEQUENCE</scope>
    <source>
        <strain evidence="1">AVDCRST_MAG62</strain>
    </source>
</reference>
<dbReference type="AntiFam" id="ANF00090">
    <property type="entry name" value="Shadow ORF (opposite yegE)"/>
</dbReference>
<evidence type="ECO:0000313" key="1">
    <source>
        <dbReference type="EMBL" id="CAA9516806.1"/>
    </source>
</evidence>
<protein>
    <submittedName>
        <fullName evidence="1">Uncharacterized protein</fullName>
    </submittedName>
</protein>
<organism evidence="1">
    <name type="scientific">uncultured Sphingomonas sp</name>
    <dbReference type="NCBI Taxonomy" id="158754"/>
    <lineage>
        <taxon>Bacteria</taxon>
        <taxon>Pseudomonadati</taxon>
        <taxon>Pseudomonadota</taxon>
        <taxon>Alphaproteobacteria</taxon>
        <taxon>Sphingomonadales</taxon>
        <taxon>Sphingomonadaceae</taxon>
        <taxon>Sphingomonas</taxon>
        <taxon>environmental samples</taxon>
    </lineage>
</organism>
<proteinExistence type="predicted"/>